<comment type="catalytic activity">
    <reaction evidence="13">
        <text>ATP + H2O = ADP + phosphate + H(+)</text>
        <dbReference type="Rhea" id="RHEA:13065"/>
        <dbReference type="ChEBI" id="CHEBI:15377"/>
        <dbReference type="ChEBI" id="CHEBI:15378"/>
        <dbReference type="ChEBI" id="CHEBI:30616"/>
        <dbReference type="ChEBI" id="CHEBI:43474"/>
        <dbReference type="ChEBI" id="CHEBI:456216"/>
        <dbReference type="EC" id="3.6.4.12"/>
    </reaction>
</comment>
<dbReference type="Pfam" id="PF17981">
    <property type="entry name" value="ADD_ATRX"/>
    <property type="match status" value="1"/>
</dbReference>
<evidence type="ECO:0000256" key="11">
    <source>
        <dbReference type="ARBA" id="ARBA00023204"/>
    </source>
</evidence>
<feature type="compositionally biased region" description="Polar residues" evidence="14">
    <location>
        <begin position="629"/>
        <end position="645"/>
    </location>
</feature>
<keyword evidence="7" id="KW-0378">Hydrolase</keyword>
<dbReference type="InterPro" id="IPR041430">
    <property type="entry name" value="ADD_ATRX"/>
</dbReference>
<comment type="similarity">
    <text evidence="2">Belongs to the SNF2/RAD54 helicase family.</text>
</comment>
<dbReference type="GO" id="GO:0031297">
    <property type="term" value="P:replication fork processing"/>
    <property type="evidence" value="ECO:0007669"/>
    <property type="project" value="TreeGrafter"/>
</dbReference>
<keyword evidence="3" id="KW-0479">Metal-binding</keyword>
<dbReference type="SUPFAM" id="SSF57903">
    <property type="entry name" value="FYVE/PHD zinc finger"/>
    <property type="match status" value="1"/>
</dbReference>
<gene>
    <name evidence="16" type="ORF">NP493_433g02017</name>
</gene>
<dbReference type="GO" id="GO:0006338">
    <property type="term" value="P:chromatin remodeling"/>
    <property type="evidence" value="ECO:0007669"/>
    <property type="project" value="TreeGrafter"/>
</dbReference>
<accession>A0AAD9L159</accession>
<feature type="region of interest" description="Disordered" evidence="14">
    <location>
        <begin position="1"/>
        <end position="164"/>
    </location>
</feature>
<feature type="compositionally biased region" description="Low complexity" evidence="14">
    <location>
        <begin position="419"/>
        <end position="448"/>
    </location>
</feature>
<dbReference type="GO" id="GO:0031490">
    <property type="term" value="F:chromatin DNA binding"/>
    <property type="evidence" value="ECO:0007669"/>
    <property type="project" value="TreeGrafter"/>
</dbReference>
<comment type="subcellular location">
    <subcellularLocation>
        <location evidence="1">Nucleus</location>
    </subcellularLocation>
</comment>
<keyword evidence="4" id="KW-0547">Nucleotide-binding</keyword>
<feature type="region of interest" description="Disordered" evidence="14">
    <location>
        <begin position="177"/>
        <end position="212"/>
    </location>
</feature>
<keyword evidence="5" id="KW-0227">DNA damage</keyword>
<dbReference type="GO" id="GO:0005524">
    <property type="term" value="F:ATP binding"/>
    <property type="evidence" value="ECO:0007669"/>
    <property type="project" value="UniProtKB-KW"/>
</dbReference>
<evidence type="ECO:0000313" key="16">
    <source>
        <dbReference type="EMBL" id="KAK2180660.1"/>
    </source>
</evidence>
<dbReference type="GO" id="GO:0016787">
    <property type="term" value="F:hydrolase activity"/>
    <property type="evidence" value="ECO:0007669"/>
    <property type="project" value="UniProtKB-KW"/>
</dbReference>
<evidence type="ECO:0000256" key="13">
    <source>
        <dbReference type="ARBA" id="ARBA00047995"/>
    </source>
</evidence>
<keyword evidence="9" id="KW-0067">ATP-binding</keyword>
<feature type="region of interest" description="Disordered" evidence="14">
    <location>
        <begin position="629"/>
        <end position="655"/>
    </location>
</feature>
<feature type="compositionally biased region" description="Polar residues" evidence="14">
    <location>
        <begin position="98"/>
        <end position="107"/>
    </location>
</feature>
<organism evidence="16 17">
    <name type="scientific">Ridgeia piscesae</name>
    <name type="common">Tubeworm</name>
    <dbReference type="NCBI Taxonomy" id="27915"/>
    <lineage>
        <taxon>Eukaryota</taxon>
        <taxon>Metazoa</taxon>
        <taxon>Spiralia</taxon>
        <taxon>Lophotrochozoa</taxon>
        <taxon>Annelida</taxon>
        <taxon>Polychaeta</taxon>
        <taxon>Sedentaria</taxon>
        <taxon>Canalipalpata</taxon>
        <taxon>Sabellida</taxon>
        <taxon>Siboglinidae</taxon>
        <taxon>Ridgeia</taxon>
    </lineage>
</organism>
<feature type="compositionally biased region" description="Basic and acidic residues" evidence="14">
    <location>
        <begin position="402"/>
        <end position="416"/>
    </location>
</feature>
<evidence type="ECO:0000256" key="7">
    <source>
        <dbReference type="ARBA" id="ARBA00022801"/>
    </source>
</evidence>
<name>A0AAD9L159_RIDPI</name>
<evidence type="ECO:0000256" key="8">
    <source>
        <dbReference type="ARBA" id="ARBA00022833"/>
    </source>
</evidence>
<dbReference type="InterPro" id="IPR025766">
    <property type="entry name" value="ADD"/>
</dbReference>
<reference evidence="16" key="1">
    <citation type="journal article" date="2023" name="Mol. Biol. Evol.">
        <title>Third-Generation Sequencing Reveals the Adaptive Role of the Epigenome in Three Deep-Sea Polychaetes.</title>
        <authorList>
            <person name="Perez M."/>
            <person name="Aroh O."/>
            <person name="Sun Y."/>
            <person name="Lan Y."/>
            <person name="Juniper S.K."/>
            <person name="Young C.R."/>
            <person name="Angers B."/>
            <person name="Qian P.Y."/>
        </authorList>
    </citation>
    <scope>NUCLEOTIDE SEQUENCE</scope>
    <source>
        <strain evidence="16">R07B-5</strain>
    </source>
</reference>
<evidence type="ECO:0000313" key="17">
    <source>
        <dbReference type="Proteomes" id="UP001209878"/>
    </source>
</evidence>
<dbReference type="CDD" id="cd11726">
    <property type="entry name" value="ADDz_ATRX"/>
    <property type="match status" value="1"/>
</dbReference>
<keyword evidence="10" id="KW-0238">DNA-binding</keyword>
<dbReference type="GO" id="GO:0005721">
    <property type="term" value="C:pericentric heterochromatin"/>
    <property type="evidence" value="ECO:0007669"/>
    <property type="project" value="TreeGrafter"/>
</dbReference>
<comment type="caution">
    <text evidence="16">The sequence shown here is derived from an EMBL/GenBank/DDBJ whole genome shotgun (WGS) entry which is preliminary data.</text>
</comment>
<evidence type="ECO:0000256" key="3">
    <source>
        <dbReference type="ARBA" id="ARBA00022723"/>
    </source>
</evidence>
<dbReference type="GO" id="GO:0003678">
    <property type="term" value="F:DNA helicase activity"/>
    <property type="evidence" value="ECO:0007669"/>
    <property type="project" value="UniProtKB-EC"/>
</dbReference>
<sequence>MDSCGDIAPPGENDLAPCSTKRSKLDGMLGKLQKGGDDPETTDPPVTEESSPAPKTNESSPAPNTSESSPAPKTSESSPAPKTSESSPAPKTRESSPAPKTNDSSPAAKTDDSSPAPKDQPLEDAASPGAKAAKENEHRSGSSRRKPKVTRKVVESEEDEETNSLYARIQEMLEGDFPEDDIDDTPGQSVSTPHSLSGSPACDSPKPSTSADMEVDADNVMLVDTSSKNDMDSDFIIPEGTVVVQPEAVLDCQPIYNGPEFRHNKKTHKVSCDLSVVVCSACNKQINPNTPGSAKRHPVLKVLICKRCYTWYTSDEIEQDSEGMDEQCRWCGDGGNLICCDYCHNAFCKACIKRNLGRTELSNLLDAGDNIKWYCYVCDPKPLAPLIDECTSILVAIEENEKKERARQNAKKDSRVKPKQAGPVVGQPQQQQQQQQPPKQTFMTIQQQQQQRLIQQQQQQRMAVKTIPGARMPGHVNSPVQVVSGRTVPPTSVQWDIAINEFNCGTILDRMLASTQSMNLLLTSMKDDLRSIAKHGGVSEQFVRREVGNKLKRAMTAFKKSFDDITLYAHSTQVMRSRPQQARTNPVVAQVRPVSMVKHGSPVNQNQPKVILMRTADGKLVRMPMSAAKNSNVPSARSGVITQNAGKPAPPRQSSEVVVILSDSFG</sequence>
<dbReference type="GO" id="GO:0008270">
    <property type="term" value="F:zinc ion binding"/>
    <property type="evidence" value="ECO:0007669"/>
    <property type="project" value="UniProtKB-KW"/>
</dbReference>
<evidence type="ECO:0000259" key="15">
    <source>
        <dbReference type="PROSITE" id="PS51533"/>
    </source>
</evidence>
<protein>
    <recommendedName>
        <fullName evidence="15">PHD-type domain-containing protein</fullName>
    </recommendedName>
</protein>
<evidence type="ECO:0000256" key="5">
    <source>
        <dbReference type="ARBA" id="ARBA00022763"/>
    </source>
</evidence>
<feature type="compositionally biased region" description="Basic residues" evidence="14">
    <location>
        <begin position="141"/>
        <end position="151"/>
    </location>
</feature>
<keyword evidence="17" id="KW-1185">Reference proteome</keyword>
<keyword evidence="11" id="KW-0234">DNA repair</keyword>
<dbReference type="GO" id="GO:0006281">
    <property type="term" value="P:DNA repair"/>
    <property type="evidence" value="ECO:0007669"/>
    <property type="project" value="UniProtKB-KW"/>
</dbReference>
<dbReference type="InterPro" id="IPR052131">
    <property type="entry name" value="ATRX_domain-containing"/>
</dbReference>
<dbReference type="PANTHER" id="PTHR46357">
    <property type="entry name" value="TRANSCRIPTIONAL REGULATOR ATRX"/>
    <property type="match status" value="1"/>
</dbReference>
<dbReference type="InterPro" id="IPR013083">
    <property type="entry name" value="Znf_RING/FYVE/PHD"/>
</dbReference>
<evidence type="ECO:0000256" key="14">
    <source>
        <dbReference type="SAM" id="MobiDB-lite"/>
    </source>
</evidence>
<evidence type="ECO:0000256" key="1">
    <source>
        <dbReference type="ARBA" id="ARBA00004123"/>
    </source>
</evidence>
<dbReference type="InterPro" id="IPR011011">
    <property type="entry name" value="Znf_FYVE_PHD"/>
</dbReference>
<dbReference type="Gene3D" id="3.30.40.10">
    <property type="entry name" value="Zinc/RING finger domain, C3HC4 (zinc finger)"/>
    <property type="match status" value="1"/>
</dbReference>
<dbReference type="GO" id="GO:0010468">
    <property type="term" value="P:regulation of gene expression"/>
    <property type="evidence" value="ECO:0007669"/>
    <property type="project" value="UniProtKB-ARBA"/>
</dbReference>
<feature type="region of interest" description="Disordered" evidence="14">
    <location>
        <begin position="402"/>
        <end position="448"/>
    </location>
</feature>
<dbReference type="PANTHER" id="PTHR46357:SF1">
    <property type="entry name" value="TRANSCRIPTIONAL REGULATOR ATRX"/>
    <property type="match status" value="1"/>
</dbReference>
<feature type="domain" description="PHD-type" evidence="15">
    <location>
        <begin position="267"/>
        <end position="406"/>
    </location>
</feature>
<feature type="compositionally biased region" description="Polar residues" evidence="14">
    <location>
        <begin position="186"/>
        <end position="198"/>
    </location>
</feature>
<evidence type="ECO:0000256" key="9">
    <source>
        <dbReference type="ARBA" id="ARBA00022840"/>
    </source>
</evidence>
<evidence type="ECO:0000256" key="4">
    <source>
        <dbReference type="ARBA" id="ARBA00022741"/>
    </source>
</evidence>
<evidence type="ECO:0000256" key="12">
    <source>
        <dbReference type="ARBA" id="ARBA00023242"/>
    </source>
</evidence>
<dbReference type="EMBL" id="JAODUO010000433">
    <property type="protein sequence ID" value="KAK2180660.1"/>
    <property type="molecule type" value="Genomic_DNA"/>
</dbReference>
<feature type="compositionally biased region" description="Polar residues" evidence="14">
    <location>
        <begin position="48"/>
        <end position="89"/>
    </location>
</feature>
<proteinExistence type="inferred from homology"/>
<dbReference type="Proteomes" id="UP001209878">
    <property type="component" value="Unassembled WGS sequence"/>
</dbReference>
<dbReference type="GO" id="GO:0005634">
    <property type="term" value="C:nucleus"/>
    <property type="evidence" value="ECO:0007669"/>
    <property type="project" value="UniProtKB-SubCell"/>
</dbReference>
<keyword evidence="12" id="KW-0539">Nucleus</keyword>
<keyword evidence="6" id="KW-0863">Zinc-finger</keyword>
<evidence type="ECO:0000256" key="6">
    <source>
        <dbReference type="ARBA" id="ARBA00022771"/>
    </source>
</evidence>
<keyword evidence="8" id="KW-0862">Zinc</keyword>
<dbReference type="AlphaFoldDB" id="A0AAD9L159"/>
<evidence type="ECO:0000256" key="10">
    <source>
        <dbReference type="ARBA" id="ARBA00023125"/>
    </source>
</evidence>
<dbReference type="PROSITE" id="PS51533">
    <property type="entry name" value="ADD"/>
    <property type="match status" value="1"/>
</dbReference>
<evidence type="ECO:0000256" key="2">
    <source>
        <dbReference type="ARBA" id="ARBA00007025"/>
    </source>
</evidence>